<sequence>MNVVFFLLQASLLEAEAKAVEICQQALDMAGRGDWVITQCMATIVDQAEDIIISDWAAVPVPQFPEKGVTERPSTRVRGVGPSVIGQMNERYVLDLIRHLGRVSRAELARVSGLSKPTVSSAVMNLENNGLVERYGKQEGGPGRAATLFRVRREAGWVMGVDVRDGVAQWAVSRLDGDTRVTRVSALRGENEAECFEDVMRTVDLVCKQAGIAREDLTWVVAGFSAPPCEVAPSPRGTSCHAAVDRALSRLFGPNYLARRAVEMEMLYKYRISDRREARDMAYVAVGRSIEIGLIVDGRLQASPAPVCVPEALTLAGRMSGAAERRVCERPADGPVQTDLERILATRGLGELSLDELVEGAERGHDDALRIVAEMAVLTARLLVAVSAITRPELVVFIGRLACLPGFPDQVSAELAAMAAWMSPEMEVGTGRGEVVLDGCLAEGFDLAWNSILDDLGRG</sequence>
<dbReference type="InterPro" id="IPR036388">
    <property type="entry name" value="WH-like_DNA-bd_sf"/>
</dbReference>
<organism evidence="3 4">
    <name type="scientific">Nonomuraea endophytica</name>
    <dbReference type="NCBI Taxonomy" id="714136"/>
    <lineage>
        <taxon>Bacteria</taxon>
        <taxon>Bacillati</taxon>
        <taxon>Actinomycetota</taxon>
        <taxon>Actinomycetes</taxon>
        <taxon>Streptosporangiales</taxon>
        <taxon>Streptosporangiaceae</taxon>
        <taxon>Nonomuraea</taxon>
    </lineage>
</organism>
<dbReference type="GO" id="GO:0003700">
    <property type="term" value="F:DNA-binding transcription factor activity"/>
    <property type="evidence" value="ECO:0007669"/>
    <property type="project" value="InterPro"/>
</dbReference>
<evidence type="ECO:0000313" key="4">
    <source>
        <dbReference type="Proteomes" id="UP000568380"/>
    </source>
</evidence>
<accession>A0A7W8A3D3</accession>
<gene>
    <name evidence="3" type="ORF">HNR40_004235</name>
</gene>
<keyword evidence="4" id="KW-1185">Reference proteome</keyword>
<evidence type="ECO:0000259" key="2">
    <source>
        <dbReference type="Pfam" id="PF12802"/>
    </source>
</evidence>
<dbReference type="Proteomes" id="UP000568380">
    <property type="component" value="Unassembled WGS sequence"/>
</dbReference>
<comment type="caution">
    <text evidence="3">The sequence shown here is derived from an EMBL/GenBank/DDBJ whole genome shotgun (WGS) entry which is preliminary data.</text>
</comment>
<dbReference type="SUPFAM" id="SSF46785">
    <property type="entry name" value="Winged helix' DNA-binding domain"/>
    <property type="match status" value="1"/>
</dbReference>
<proteinExistence type="inferred from homology"/>
<protein>
    <submittedName>
        <fullName evidence="3">Putative NBD/HSP70 family sugar kinase</fullName>
    </submittedName>
</protein>
<dbReference type="InterPro" id="IPR043129">
    <property type="entry name" value="ATPase_NBD"/>
</dbReference>
<dbReference type="PANTHER" id="PTHR18964">
    <property type="entry name" value="ROK (REPRESSOR, ORF, KINASE) FAMILY"/>
    <property type="match status" value="1"/>
</dbReference>
<dbReference type="PANTHER" id="PTHR18964:SF149">
    <property type="entry name" value="BIFUNCTIONAL UDP-N-ACETYLGLUCOSAMINE 2-EPIMERASE_N-ACETYLMANNOSAMINE KINASE"/>
    <property type="match status" value="1"/>
</dbReference>
<reference evidence="3 4" key="1">
    <citation type="submission" date="2020-08" db="EMBL/GenBank/DDBJ databases">
        <title>Genomic Encyclopedia of Type Strains, Phase IV (KMG-IV): sequencing the most valuable type-strain genomes for metagenomic binning, comparative biology and taxonomic classification.</title>
        <authorList>
            <person name="Goeker M."/>
        </authorList>
    </citation>
    <scope>NUCLEOTIDE SEQUENCE [LARGE SCALE GENOMIC DNA]</scope>
    <source>
        <strain evidence="3 4">DSM 45385</strain>
    </source>
</reference>
<comment type="similarity">
    <text evidence="1">Belongs to the ROK (NagC/XylR) family.</text>
</comment>
<dbReference type="InterPro" id="IPR000835">
    <property type="entry name" value="HTH_MarR-typ"/>
</dbReference>
<keyword evidence="3" id="KW-0808">Transferase</keyword>
<dbReference type="InterPro" id="IPR000600">
    <property type="entry name" value="ROK"/>
</dbReference>
<dbReference type="EMBL" id="JACHIN010000005">
    <property type="protein sequence ID" value="MBB5078749.1"/>
    <property type="molecule type" value="Genomic_DNA"/>
</dbReference>
<feature type="domain" description="HTH marR-type" evidence="2">
    <location>
        <begin position="92"/>
        <end position="135"/>
    </location>
</feature>
<dbReference type="Pfam" id="PF12802">
    <property type="entry name" value="MarR_2"/>
    <property type="match status" value="1"/>
</dbReference>
<dbReference type="SUPFAM" id="SSF53067">
    <property type="entry name" value="Actin-like ATPase domain"/>
    <property type="match status" value="1"/>
</dbReference>
<dbReference type="GO" id="GO:0016301">
    <property type="term" value="F:kinase activity"/>
    <property type="evidence" value="ECO:0007669"/>
    <property type="project" value="UniProtKB-KW"/>
</dbReference>
<dbReference type="Gene3D" id="3.30.420.40">
    <property type="match status" value="2"/>
</dbReference>
<evidence type="ECO:0000313" key="3">
    <source>
        <dbReference type="EMBL" id="MBB5078749.1"/>
    </source>
</evidence>
<dbReference type="RefSeq" id="WP_184963742.1">
    <property type="nucleotide sequence ID" value="NZ_JACHIN010000005.1"/>
</dbReference>
<evidence type="ECO:0000256" key="1">
    <source>
        <dbReference type="ARBA" id="ARBA00006479"/>
    </source>
</evidence>
<name>A0A7W8A3D3_9ACTN</name>
<dbReference type="AlphaFoldDB" id="A0A7W8A3D3"/>
<dbReference type="InterPro" id="IPR036390">
    <property type="entry name" value="WH_DNA-bd_sf"/>
</dbReference>
<dbReference type="Gene3D" id="1.10.10.10">
    <property type="entry name" value="Winged helix-like DNA-binding domain superfamily/Winged helix DNA-binding domain"/>
    <property type="match status" value="1"/>
</dbReference>
<keyword evidence="3" id="KW-0418">Kinase</keyword>